<reference evidence="1 2" key="1">
    <citation type="submission" date="2019-08" db="EMBL/GenBank/DDBJ databases">
        <title>A chromosome-level genome assembly, high-density linkage maps, and genome scans reveal the genomic architecture of hybrid incompatibilities underlying speciation via character displacement in darters (Percidae: Etheostominae).</title>
        <authorList>
            <person name="Moran R.L."/>
            <person name="Catchen J.M."/>
            <person name="Fuller R.C."/>
        </authorList>
    </citation>
    <scope>NUCLEOTIDE SEQUENCE [LARGE SCALE GENOMIC DNA]</scope>
    <source>
        <strain evidence="1">EspeVRDwgs_2016</strain>
        <tissue evidence="1">Muscle</tissue>
    </source>
</reference>
<dbReference type="Proteomes" id="UP000327493">
    <property type="component" value="Chromosome 2"/>
</dbReference>
<dbReference type="AlphaFoldDB" id="A0A5J5DN50"/>
<accession>A0A5J5DN50</accession>
<proteinExistence type="predicted"/>
<evidence type="ECO:0000313" key="1">
    <source>
        <dbReference type="EMBL" id="KAA8594894.1"/>
    </source>
</evidence>
<protein>
    <submittedName>
        <fullName evidence="1">Uncharacterized protein</fullName>
    </submittedName>
</protein>
<organism evidence="1 2">
    <name type="scientific">Etheostoma spectabile</name>
    <name type="common">orangethroat darter</name>
    <dbReference type="NCBI Taxonomy" id="54343"/>
    <lineage>
        <taxon>Eukaryota</taxon>
        <taxon>Metazoa</taxon>
        <taxon>Chordata</taxon>
        <taxon>Craniata</taxon>
        <taxon>Vertebrata</taxon>
        <taxon>Euteleostomi</taxon>
        <taxon>Actinopterygii</taxon>
        <taxon>Neopterygii</taxon>
        <taxon>Teleostei</taxon>
        <taxon>Neoteleostei</taxon>
        <taxon>Acanthomorphata</taxon>
        <taxon>Eupercaria</taxon>
        <taxon>Perciformes</taxon>
        <taxon>Percoidei</taxon>
        <taxon>Percidae</taxon>
        <taxon>Etheostomatinae</taxon>
        <taxon>Etheostoma</taxon>
    </lineage>
</organism>
<comment type="caution">
    <text evidence="1">The sequence shown here is derived from an EMBL/GenBank/DDBJ whole genome shotgun (WGS) entry which is preliminary data.</text>
</comment>
<gene>
    <name evidence="1" type="ORF">FQN60_012029</name>
</gene>
<sequence>MNWQPENQNITSEADMSFPHLLGFSICLAHVILAGQAHSELWRRHVAHQQESPPEILILHSPPTDEQAHFKGTNSSVVAFNVLAPPVGIRVPSVNKSQVFQGPDLRPPVALLYAGAFGRNKTLCISSLRRDDITGERKKSIEIR</sequence>
<evidence type="ECO:0000313" key="2">
    <source>
        <dbReference type="Proteomes" id="UP000327493"/>
    </source>
</evidence>
<name>A0A5J5DN50_9PERO</name>
<keyword evidence="2" id="KW-1185">Reference proteome</keyword>
<dbReference type="EMBL" id="VOFY01000002">
    <property type="protein sequence ID" value="KAA8594894.1"/>
    <property type="molecule type" value="Genomic_DNA"/>
</dbReference>